<protein>
    <submittedName>
        <fullName evidence="2">Uncharacterized protein</fullName>
    </submittedName>
</protein>
<keyword evidence="1" id="KW-0812">Transmembrane</keyword>
<keyword evidence="1" id="KW-0472">Membrane</keyword>
<keyword evidence="3" id="KW-1185">Reference proteome</keyword>
<evidence type="ECO:0000313" key="2">
    <source>
        <dbReference type="EMBL" id="MFD1738169.1"/>
    </source>
</evidence>
<feature type="transmembrane region" description="Helical" evidence="1">
    <location>
        <begin position="6"/>
        <end position="26"/>
    </location>
</feature>
<comment type="caution">
    <text evidence="2">The sequence shown here is derived from an EMBL/GenBank/DDBJ whole genome shotgun (WGS) entry which is preliminary data.</text>
</comment>
<reference evidence="3" key="1">
    <citation type="journal article" date="2019" name="Int. J. Syst. Evol. Microbiol.">
        <title>The Global Catalogue of Microorganisms (GCM) 10K type strain sequencing project: providing services to taxonomists for standard genome sequencing and annotation.</title>
        <authorList>
            <consortium name="The Broad Institute Genomics Platform"/>
            <consortium name="The Broad Institute Genome Sequencing Center for Infectious Disease"/>
            <person name="Wu L."/>
            <person name="Ma J."/>
        </authorList>
    </citation>
    <scope>NUCLEOTIDE SEQUENCE [LARGE SCALE GENOMIC DNA]</scope>
    <source>
        <strain evidence="3">CCUG 49339</strain>
    </source>
</reference>
<dbReference type="EMBL" id="JBHUEM010000039">
    <property type="protein sequence ID" value="MFD1738169.1"/>
    <property type="molecule type" value="Genomic_DNA"/>
</dbReference>
<dbReference type="RefSeq" id="WP_377929383.1">
    <property type="nucleotide sequence ID" value="NZ_JBHUEM010000039.1"/>
</dbReference>
<keyword evidence="1" id="KW-1133">Transmembrane helix</keyword>
<organism evidence="2 3">
    <name type="scientific">Bacillus salitolerans</name>
    <dbReference type="NCBI Taxonomy" id="1437434"/>
    <lineage>
        <taxon>Bacteria</taxon>
        <taxon>Bacillati</taxon>
        <taxon>Bacillota</taxon>
        <taxon>Bacilli</taxon>
        <taxon>Bacillales</taxon>
        <taxon>Bacillaceae</taxon>
        <taxon>Bacillus</taxon>
    </lineage>
</organism>
<proteinExistence type="predicted"/>
<name>A0ABW4LSL3_9BACI</name>
<sequence length="192" mass="22724">MNKNNWIKVLLALSLLSNTIFIYVVFNTKTNKVNQEELLKSAIIINEFSERAKEWRNFNDFIKELSKQEEDSFPVLEKQSDMYWELAKPMQSVILKSTLYVLKTEHSSFIFSFEKKYEDVINTFKEKLPLMNKEQLISLEEKMDDAYKNFVGKGEWGISQPQTKINIDFKKENLDLVIDQLTKIHKELQSIK</sequence>
<evidence type="ECO:0000313" key="3">
    <source>
        <dbReference type="Proteomes" id="UP001597214"/>
    </source>
</evidence>
<gene>
    <name evidence="2" type="ORF">ACFSCX_16705</name>
</gene>
<evidence type="ECO:0000256" key="1">
    <source>
        <dbReference type="SAM" id="Phobius"/>
    </source>
</evidence>
<dbReference type="Proteomes" id="UP001597214">
    <property type="component" value="Unassembled WGS sequence"/>
</dbReference>
<accession>A0ABW4LSL3</accession>